<proteinExistence type="predicted"/>
<keyword evidence="3" id="KW-1185">Reference proteome</keyword>
<name>A0ABP7YF83_9ACTN</name>
<dbReference type="Gene3D" id="3.40.630.30">
    <property type="match status" value="1"/>
</dbReference>
<accession>A0ABP7YF83</accession>
<sequence>MIDGCDDHLMTDRAPLQMRQITRPQQIGDDLTREPIDCWVTAGNAGGAVGFPFPPVTAAEVAPVAEQLIAGLDDMRGRLVLAMADGVLAGRLNIRRDPHPLVAHWGTLHHVQSHPAYRGRGVGTALMRHARRVARDEMGLEQLHLAARSGMGLEEFYGRLGYKEIGRRQGAYRLGPGDDRDEVLMAPAPL</sequence>
<evidence type="ECO:0000259" key="1">
    <source>
        <dbReference type="PROSITE" id="PS51186"/>
    </source>
</evidence>
<dbReference type="CDD" id="cd04301">
    <property type="entry name" value="NAT_SF"/>
    <property type="match status" value="1"/>
</dbReference>
<feature type="domain" description="N-acetyltransferase" evidence="1">
    <location>
        <begin position="16"/>
        <end position="187"/>
    </location>
</feature>
<gene>
    <name evidence="2" type="ORF">GCM10022416_17740</name>
</gene>
<dbReference type="PROSITE" id="PS51186">
    <property type="entry name" value="GNAT"/>
    <property type="match status" value="1"/>
</dbReference>
<dbReference type="SUPFAM" id="SSF55729">
    <property type="entry name" value="Acyl-CoA N-acyltransferases (Nat)"/>
    <property type="match status" value="1"/>
</dbReference>
<organism evidence="2 3">
    <name type="scientific">Actinomadura keratinilytica</name>
    <dbReference type="NCBI Taxonomy" id="547461"/>
    <lineage>
        <taxon>Bacteria</taxon>
        <taxon>Bacillati</taxon>
        <taxon>Actinomycetota</taxon>
        <taxon>Actinomycetes</taxon>
        <taxon>Streptosporangiales</taxon>
        <taxon>Thermomonosporaceae</taxon>
        <taxon>Actinomadura</taxon>
    </lineage>
</organism>
<dbReference type="Proteomes" id="UP001500266">
    <property type="component" value="Unassembled WGS sequence"/>
</dbReference>
<reference evidence="3" key="1">
    <citation type="journal article" date="2019" name="Int. J. Syst. Evol. Microbiol.">
        <title>The Global Catalogue of Microorganisms (GCM) 10K type strain sequencing project: providing services to taxonomists for standard genome sequencing and annotation.</title>
        <authorList>
            <consortium name="The Broad Institute Genomics Platform"/>
            <consortium name="The Broad Institute Genome Sequencing Center for Infectious Disease"/>
            <person name="Wu L."/>
            <person name="Ma J."/>
        </authorList>
    </citation>
    <scope>NUCLEOTIDE SEQUENCE [LARGE SCALE GENOMIC DNA]</scope>
    <source>
        <strain evidence="3">JCM 17316</strain>
    </source>
</reference>
<evidence type="ECO:0000313" key="3">
    <source>
        <dbReference type="Proteomes" id="UP001500266"/>
    </source>
</evidence>
<evidence type="ECO:0000313" key="2">
    <source>
        <dbReference type="EMBL" id="GAA4135267.1"/>
    </source>
</evidence>
<dbReference type="Pfam" id="PF00583">
    <property type="entry name" value="Acetyltransf_1"/>
    <property type="match status" value="1"/>
</dbReference>
<dbReference type="InterPro" id="IPR016181">
    <property type="entry name" value="Acyl_CoA_acyltransferase"/>
</dbReference>
<dbReference type="EMBL" id="BAABDO010000017">
    <property type="protein sequence ID" value="GAA4135267.1"/>
    <property type="molecule type" value="Genomic_DNA"/>
</dbReference>
<protein>
    <submittedName>
        <fullName evidence="2">GNAT family N-acetyltransferase</fullName>
    </submittedName>
</protein>
<dbReference type="InterPro" id="IPR000182">
    <property type="entry name" value="GNAT_dom"/>
</dbReference>
<comment type="caution">
    <text evidence="2">The sequence shown here is derived from an EMBL/GenBank/DDBJ whole genome shotgun (WGS) entry which is preliminary data.</text>
</comment>